<evidence type="ECO:0000256" key="5">
    <source>
        <dbReference type="PIRSR" id="PIRSR015582-2"/>
    </source>
</evidence>
<feature type="binding site" evidence="4">
    <location>
        <position position="64"/>
    </location>
    <ligand>
        <name>substrate</name>
    </ligand>
</feature>
<reference evidence="8" key="1">
    <citation type="submission" date="2011-12" db="EMBL/GenBank/DDBJ databases">
        <title>Complete genome sequence of Streptomyces cattleya strain DSM 46488.</title>
        <authorList>
            <person name="Ou H.-Y."/>
            <person name="Li P."/>
            <person name="Zhao C."/>
            <person name="O'Hagan D."/>
            <person name="Deng Z."/>
        </authorList>
    </citation>
    <scope>NUCLEOTIDE SEQUENCE [LARGE SCALE GENOMIC DNA]</scope>
    <source>
        <strain evidence="8">ATCC 35852 / DSM 46488 / JCM 4925 / NBRC 14057 / NRRL 8057</strain>
        <plasmid evidence="8">Plasmid pSCATT</plasmid>
    </source>
</reference>
<dbReference type="AlphaFoldDB" id="F8JK31"/>
<keyword evidence="3 5" id="KW-0460">Magnesium</keyword>
<dbReference type="InterPro" id="IPR040442">
    <property type="entry name" value="Pyrv_kinase-like_dom_sf"/>
</dbReference>
<dbReference type="InterPro" id="IPR011206">
    <property type="entry name" value="Citrate_lyase_beta/mcl1/mcl2"/>
</dbReference>
<proteinExistence type="predicted"/>
<dbReference type="InterPro" id="IPR015813">
    <property type="entry name" value="Pyrv/PenolPyrv_kinase-like_dom"/>
</dbReference>
<evidence type="ECO:0000256" key="2">
    <source>
        <dbReference type="ARBA" id="ARBA00022723"/>
    </source>
</evidence>
<dbReference type="Gene3D" id="3.20.20.60">
    <property type="entry name" value="Phosphoenolpyruvate-binding domains"/>
    <property type="match status" value="1"/>
</dbReference>
<dbReference type="GO" id="GO:0016829">
    <property type="term" value="F:lyase activity"/>
    <property type="evidence" value="ECO:0007669"/>
    <property type="project" value="UniProtKB-KW"/>
</dbReference>
<evidence type="ECO:0000259" key="6">
    <source>
        <dbReference type="Pfam" id="PF03328"/>
    </source>
</evidence>
<keyword evidence="7" id="KW-0614">Plasmid</keyword>
<comment type="cofactor">
    <cofactor evidence="1">
        <name>Mg(2+)</name>
        <dbReference type="ChEBI" id="CHEBI:18420"/>
    </cofactor>
</comment>
<dbReference type="PIRSF" id="PIRSF015582">
    <property type="entry name" value="Cit_lyase_B"/>
    <property type="match status" value="1"/>
</dbReference>
<feature type="binding site" evidence="5">
    <location>
        <position position="154"/>
    </location>
    <ligand>
        <name>Mg(2+)</name>
        <dbReference type="ChEBI" id="CHEBI:18420"/>
    </ligand>
</feature>
<dbReference type="Pfam" id="PF03328">
    <property type="entry name" value="HpcH_HpaI"/>
    <property type="match status" value="1"/>
</dbReference>
<dbReference type="HOGENOM" id="CLU_044864_0_1_11"/>
<evidence type="ECO:0000256" key="4">
    <source>
        <dbReference type="PIRSR" id="PIRSR015582-1"/>
    </source>
</evidence>
<dbReference type="PANTHER" id="PTHR32308">
    <property type="entry name" value="LYASE BETA SUBUNIT, PUTATIVE (AFU_ORTHOLOGUE AFUA_4G13030)-RELATED"/>
    <property type="match status" value="1"/>
</dbReference>
<dbReference type="PANTHER" id="PTHR32308:SF0">
    <property type="entry name" value="HPCH_HPAI ALDOLASE_CITRATE LYASE DOMAIN-CONTAINING PROTEIN"/>
    <property type="match status" value="1"/>
</dbReference>
<keyword evidence="7" id="KW-0456">Lyase</keyword>
<dbReference type="EMBL" id="CP003229">
    <property type="protein sequence ID" value="AEW99834.1"/>
    <property type="molecule type" value="Genomic_DNA"/>
</dbReference>
<feature type="domain" description="HpcH/HpaI aldolase/citrate lyase" evidence="6">
    <location>
        <begin position="3"/>
        <end position="222"/>
    </location>
</feature>
<dbReference type="PATRIC" id="fig|1003195.11.peg.96"/>
<accession>G8XHJ7</accession>
<gene>
    <name evidence="7" type="ordered locus">SCATT_p16410</name>
</gene>
<organism evidence="7 8">
    <name type="scientific">Streptantibioticus cattleyicolor (strain ATCC 35852 / DSM 46488 / JCM 4925 / NBRC 14057 / NRRL 8057)</name>
    <name type="common">Streptomyces cattleya</name>
    <dbReference type="NCBI Taxonomy" id="1003195"/>
    <lineage>
        <taxon>Bacteria</taxon>
        <taxon>Bacillati</taxon>
        <taxon>Actinomycetota</taxon>
        <taxon>Actinomycetes</taxon>
        <taxon>Kitasatosporales</taxon>
        <taxon>Streptomycetaceae</taxon>
        <taxon>Streptantibioticus</taxon>
    </lineage>
</organism>
<dbReference type="OrthoDB" id="9768429at2"/>
<accession>F8JK31</accession>
<name>F8JK31_STREN</name>
<dbReference type="Proteomes" id="UP000007842">
    <property type="component" value="Plasmid pSCATT"/>
</dbReference>
<keyword evidence="8" id="KW-1185">Reference proteome</keyword>
<feature type="binding site" evidence="5">
    <location>
        <position position="127"/>
    </location>
    <ligand>
        <name>Mg(2+)</name>
        <dbReference type="ChEBI" id="CHEBI:18420"/>
    </ligand>
</feature>
<geneLocation type="plasmid" evidence="7 8">
    <name>pSCATT</name>
</geneLocation>
<feature type="binding site" evidence="4">
    <location>
        <position position="127"/>
    </location>
    <ligand>
        <name>substrate</name>
    </ligand>
</feature>
<dbReference type="SUPFAM" id="SSF51621">
    <property type="entry name" value="Phosphoenolpyruvate/pyruvate domain"/>
    <property type="match status" value="1"/>
</dbReference>
<dbReference type="GO" id="GO:0000287">
    <property type="term" value="F:magnesium ion binding"/>
    <property type="evidence" value="ECO:0007669"/>
    <property type="project" value="TreeGrafter"/>
</dbReference>
<dbReference type="KEGG" id="scy:SCATT_p16410"/>
<dbReference type="KEGG" id="sct:SCAT_p0104"/>
<protein>
    <submittedName>
        <fullName evidence="7">Citrate lyase beta chain</fullName>
    </submittedName>
</protein>
<sequence length="292" mass="30817">MRRSWLFFPADNERFAAKALAGPADALIFDLEDSVVPARKEDARAQVVQHTQDPGNAGRGLFVRVNGLDTPYALSDLVTVVGPGLDGVVLPKIDSAADVRIADWLLTNAERAGGLPGGSVSIVALIETAAGLVHLGDILHASPRVTTVAYGCGDFAADSGMAGQWAGRSETIRTLLTAHSREAGCEPPVDSVTMAVDDLDELRIQAEQARHLGFQGKLCVHPDQVDAVNEVFTPQAATVDWAHRVLDAAGAAEACGRGAVKLDGTLVDRATVAAARRILETSRALADHRAHR</sequence>
<evidence type="ECO:0000256" key="3">
    <source>
        <dbReference type="ARBA" id="ARBA00022842"/>
    </source>
</evidence>
<evidence type="ECO:0000313" key="7">
    <source>
        <dbReference type="EMBL" id="AEW99834.1"/>
    </source>
</evidence>
<dbReference type="GO" id="GO:0006107">
    <property type="term" value="P:oxaloacetate metabolic process"/>
    <property type="evidence" value="ECO:0007669"/>
    <property type="project" value="TreeGrafter"/>
</dbReference>
<dbReference type="InterPro" id="IPR005000">
    <property type="entry name" value="Aldolase/citrate-lyase_domain"/>
</dbReference>
<dbReference type="RefSeq" id="WP_014150559.1">
    <property type="nucleotide sequence ID" value="NC_016113.1"/>
</dbReference>
<evidence type="ECO:0000256" key="1">
    <source>
        <dbReference type="ARBA" id="ARBA00001946"/>
    </source>
</evidence>
<keyword evidence="2 5" id="KW-0479">Metal-binding</keyword>
<evidence type="ECO:0000313" key="8">
    <source>
        <dbReference type="Proteomes" id="UP000007842"/>
    </source>
</evidence>